<evidence type="ECO:0000313" key="10">
    <source>
        <dbReference type="EMBL" id="CAE0466341.1"/>
    </source>
</evidence>
<organism evidence="9">
    <name type="scientific">Chaetoceros debilis</name>
    <dbReference type="NCBI Taxonomy" id="122233"/>
    <lineage>
        <taxon>Eukaryota</taxon>
        <taxon>Sar</taxon>
        <taxon>Stramenopiles</taxon>
        <taxon>Ochrophyta</taxon>
        <taxon>Bacillariophyta</taxon>
        <taxon>Coscinodiscophyceae</taxon>
        <taxon>Chaetocerotophycidae</taxon>
        <taxon>Chaetocerotales</taxon>
        <taxon>Chaetocerotaceae</taxon>
        <taxon>Chaetoceros</taxon>
    </lineage>
</organism>
<name>A0A6S8V4I8_9STRA</name>
<reference evidence="9" key="1">
    <citation type="submission" date="2021-01" db="EMBL/GenBank/DDBJ databases">
        <authorList>
            <person name="Corre E."/>
            <person name="Pelletier E."/>
            <person name="Niang G."/>
            <person name="Scheremetjew M."/>
            <person name="Finn R."/>
            <person name="Kale V."/>
            <person name="Holt S."/>
            <person name="Cochrane G."/>
            <person name="Meng A."/>
            <person name="Brown T."/>
            <person name="Cohen L."/>
        </authorList>
    </citation>
    <scope>NUCLEOTIDE SEQUENCE</scope>
    <source>
        <strain evidence="9">MM31A-1</strain>
    </source>
</reference>
<evidence type="ECO:0000256" key="2">
    <source>
        <dbReference type="ARBA" id="ARBA00022723"/>
    </source>
</evidence>
<evidence type="ECO:0000256" key="6">
    <source>
        <dbReference type="SAM" id="MobiDB-lite"/>
    </source>
</evidence>
<dbReference type="SUPFAM" id="SSF57850">
    <property type="entry name" value="RING/U-box"/>
    <property type="match status" value="1"/>
</dbReference>
<evidence type="ECO:0000256" key="3">
    <source>
        <dbReference type="ARBA" id="ARBA00022771"/>
    </source>
</evidence>
<dbReference type="GO" id="GO:0005634">
    <property type="term" value="C:nucleus"/>
    <property type="evidence" value="ECO:0007669"/>
    <property type="project" value="UniProtKB-SubCell"/>
</dbReference>
<feature type="region of interest" description="Disordered" evidence="6">
    <location>
        <begin position="492"/>
        <end position="619"/>
    </location>
</feature>
<dbReference type="GO" id="GO:0006397">
    <property type="term" value="P:mRNA processing"/>
    <property type="evidence" value="ECO:0007669"/>
    <property type="project" value="InterPro"/>
</dbReference>
<feature type="compositionally biased region" description="Gly residues" evidence="6">
    <location>
        <begin position="681"/>
        <end position="695"/>
    </location>
</feature>
<feature type="compositionally biased region" description="Gly residues" evidence="6">
    <location>
        <begin position="721"/>
        <end position="743"/>
    </location>
</feature>
<dbReference type="EMBL" id="HBIO01014471">
    <property type="protein sequence ID" value="CAE0466340.1"/>
    <property type="molecule type" value="Transcribed_RNA"/>
</dbReference>
<feature type="compositionally biased region" description="Low complexity" evidence="6">
    <location>
        <begin position="642"/>
        <end position="655"/>
    </location>
</feature>
<dbReference type="Pfam" id="PF08783">
    <property type="entry name" value="DWNN"/>
    <property type="match status" value="1"/>
</dbReference>
<evidence type="ECO:0000259" key="7">
    <source>
        <dbReference type="PROSITE" id="PS51282"/>
    </source>
</evidence>
<dbReference type="EMBL" id="HBIO01014470">
    <property type="protein sequence ID" value="CAE0466339.1"/>
    <property type="molecule type" value="Transcribed_RNA"/>
</dbReference>
<proteinExistence type="predicted"/>
<dbReference type="InterPro" id="IPR013083">
    <property type="entry name" value="Znf_RING/FYVE/PHD"/>
</dbReference>
<evidence type="ECO:0000256" key="1">
    <source>
        <dbReference type="ARBA" id="ARBA00004123"/>
    </source>
</evidence>
<dbReference type="GO" id="GO:0006511">
    <property type="term" value="P:ubiquitin-dependent protein catabolic process"/>
    <property type="evidence" value="ECO:0007669"/>
    <property type="project" value="TreeGrafter"/>
</dbReference>
<dbReference type="Gene3D" id="3.30.40.10">
    <property type="entry name" value="Zinc/RING finger domain, C3HC4 (zinc finger)"/>
    <property type="match status" value="1"/>
</dbReference>
<keyword evidence="3" id="KW-0863">Zinc-finger</keyword>
<feature type="compositionally biased region" description="Acidic residues" evidence="6">
    <location>
        <begin position="515"/>
        <end position="541"/>
    </location>
</feature>
<feature type="compositionally biased region" description="Gly residues" evidence="6">
    <location>
        <begin position="750"/>
        <end position="788"/>
    </location>
</feature>
<evidence type="ECO:0000313" key="9">
    <source>
        <dbReference type="EMBL" id="CAE0466340.1"/>
    </source>
</evidence>
<protein>
    <recommendedName>
        <fullName evidence="7">DWNN domain-containing protein</fullName>
    </recommendedName>
</protein>
<dbReference type="GO" id="GO:0061630">
    <property type="term" value="F:ubiquitin protein ligase activity"/>
    <property type="evidence" value="ECO:0007669"/>
    <property type="project" value="InterPro"/>
</dbReference>
<dbReference type="SMART" id="SM01180">
    <property type="entry name" value="DWNN"/>
    <property type="match status" value="1"/>
</dbReference>
<dbReference type="InterPro" id="IPR033489">
    <property type="entry name" value="RBBP6"/>
</dbReference>
<dbReference type="AlphaFoldDB" id="A0A6S8V4I8"/>
<dbReference type="PROSITE" id="PS51282">
    <property type="entry name" value="DWNN"/>
    <property type="match status" value="1"/>
</dbReference>
<feature type="domain" description="DWNN" evidence="7">
    <location>
        <begin position="5"/>
        <end position="82"/>
    </location>
</feature>
<feature type="compositionally biased region" description="Low complexity" evidence="6">
    <location>
        <begin position="696"/>
        <end position="720"/>
    </location>
</feature>
<evidence type="ECO:0000313" key="11">
    <source>
        <dbReference type="EMBL" id="CAE0466342.1"/>
    </source>
</evidence>
<dbReference type="Gene3D" id="3.10.20.90">
    <property type="entry name" value="Phosphatidylinositol 3-kinase Catalytic Subunit, Chain A, domain 1"/>
    <property type="match status" value="1"/>
</dbReference>
<keyword evidence="2" id="KW-0479">Metal-binding</keyword>
<feature type="compositionally biased region" description="Polar residues" evidence="6">
    <location>
        <begin position="578"/>
        <end position="594"/>
    </location>
</feature>
<feature type="compositionally biased region" description="Basic and acidic residues" evidence="6">
    <location>
        <begin position="565"/>
        <end position="577"/>
    </location>
</feature>
<comment type="subcellular location">
    <subcellularLocation>
        <location evidence="1">Nucleus</location>
    </subcellularLocation>
</comment>
<feature type="region of interest" description="Disordered" evidence="6">
    <location>
        <begin position="641"/>
        <end position="814"/>
    </location>
</feature>
<dbReference type="PANTHER" id="PTHR15439">
    <property type="entry name" value="RETINOBLASTOMA-BINDING PROTEIN 6"/>
    <property type="match status" value="1"/>
</dbReference>
<dbReference type="GO" id="GO:0008270">
    <property type="term" value="F:zinc ion binding"/>
    <property type="evidence" value="ECO:0007669"/>
    <property type="project" value="UniProtKB-KW"/>
</dbReference>
<evidence type="ECO:0000256" key="4">
    <source>
        <dbReference type="ARBA" id="ARBA00022833"/>
    </source>
</evidence>
<dbReference type="InterPro" id="IPR014891">
    <property type="entry name" value="DWNN_domain"/>
</dbReference>
<dbReference type="PANTHER" id="PTHR15439:SF0">
    <property type="entry name" value="CELL DIVISION CYCLE AND APOPTOSIS REGULATOR PROTEIN 1-RELATED"/>
    <property type="match status" value="1"/>
</dbReference>
<evidence type="ECO:0000256" key="5">
    <source>
        <dbReference type="ARBA" id="ARBA00023242"/>
    </source>
</evidence>
<keyword evidence="5" id="KW-0539">Nucleus</keyword>
<sequence length="814" mass="84690">MASTILYKFRSSTSFESIQMPGSSARLFDVKRAIVRAKHLDRANAMQLEFDLSVKNAMTGEEYEEEGMLLPRGTRVIVQRLPAAKGHGLLARIARADAGMDIGMMTSGSKGMGGGKGMGMGGGMANVNRLAADKGFYTIESVKNEDEFVSAAPAPVPVTVPVPTPAPEEPDELAALKAVTDQAGSMYNANTISRGSQPNKFAPAPVAGSAGVAGFGVPPPAPARPPPAFGGGGGYNNHSHAHARPNADPELREQERVMIQQQQKDAQAMGMGGMGMGMGQPKKRATGIPRTFLNIPGPSNPNSFLNNGDEDEEEELAAPEGIQLLQPNNLGFQALISRGGGMSKNINHASGTATSGNSVKTLEYALKVTAMSIPEHLQCGICAQLVKNAMLIPWDGEGRTACEVCMRDGLTKNAFSCPLTGMEGVSPDDLISNVGLRKAADLFAVGVMEKMEEIIAVEENEKEEQAVKDMEVQNELRKNMLEKKKEFEGGGLDMGVLGGAKKSSKQKRKRSSTDDGFEDEFGGDVFDVDDEEIEEEEEEDMNNMAVPVANNGAVGTNMTLGVNDASKKEDLSDDKNEGNTSKITANVTTNANAPSQSNASMLSQSSNTNTNTNTNTEIKSDVIRNANEGSGTSASIKQQDTNVNANSSATSQASAPVSAPSREELLKTRAPPAGYVMGPAGTSGTGRGPGPGSNGSGSNSNHNHNNNMHMNTPTSPMMGGRSSGNGGGGRGGYQGGRGGGGGRFHNNGSSSGGRGGYHRGGSGGRGTYYGGGRGGGGRFGGGHSGGGPQSWESDQHGHGGHGQVSSRSLGMHVK</sequence>
<feature type="region of interest" description="Disordered" evidence="6">
    <location>
        <begin position="223"/>
        <end position="252"/>
    </location>
</feature>
<evidence type="ECO:0000313" key="8">
    <source>
        <dbReference type="EMBL" id="CAE0466339.1"/>
    </source>
</evidence>
<dbReference type="GO" id="GO:0016567">
    <property type="term" value="P:protein ubiquitination"/>
    <property type="evidence" value="ECO:0007669"/>
    <property type="project" value="InterPro"/>
</dbReference>
<dbReference type="EMBL" id="HBIO01014474">
    <property type="protein sequence ID" value="CAE0466342.1"/>
    <property type="molecule type" value="Transcribed_RNA"/>
</dbReference>
<feature type="compositionally biased region" description="Low complexity" evidence="6">
    <location>
        <begin position="595"/>
        <end position="616"/>
    </location>
</feature>
<keyword evidence="4" id="KW-0862">Zinc</keyword>
<accession>A0A6S8V4I8</accession>
<dbReference type="EMBL" id="HBIO01014472">
    <property type="protein sequence ID" value="CAE0466341.1"/>
    <property type="molecule type" value="Transcribed_RNA"/>
</dbReference>
<gene>
    <name evidence="8" type="ORF">CDEB00056_LOCUS11191</name>
    <name evidence="9" type="ORF">CDEB00056_LOCUS11192</name>
    <name evidence="10" type="ORF">CDEB00056_LOCUS11193</name>
    <name evidence="11" type="ORF">CDEB00056_LOCUS11194</name>
</gene>
<dbReference type="CDD" id="cd16620">
    <property type="entry name" value="vRING-HC-C4C4_RBBP6"/>
    <property type="match status" value="1"/>
</dbReference>